<feature type="compositionally biased region" description="Low complexity" evidence="1">
    <location>
        <begin position="151"/>
        <end position="170"/>
    </location>
</feature>
<comment type="caution">
    <text evidence="3">The sequence shown here is derived from an EMBL/GenBank/DDBJ whole genome shotgun (WGS) entry which is preliminary data.</text>
</comment>
<dbReference type="PANTHER" id="PTHR12357:SF89">
    <property type="entry name" value="YTH DOMAIN-CONTAINING FAMILY PROTEIN"/>
    <property type="match status" value="1"/>
</dbReference>
<feature type="compositionally biased region" description="Polar residues" evidence="1">
    <location>
        <begin position="260"/>
        <end position="277"/>
    </location>
</feature>
<evidence type="ECO:0000256" key="1">
    <source>
        <dbReference type="SAM" id="MobiDB-lite"/>
    </source>
</evidence>
<evidence type="ECO:0000313" key="4">
    <source>
        <dbReference type="Proteomes" id="UP000292702"/>
    </source>
</evidence>
<feature type="compositionally biased region" description="Low complexity" evidence="1">
    <location>
        <begin position="652"/>
        <end position="662"/>
    </location>
</feature>
<dbReference type="InterPro" id="IPR045168">
    <property type="entry name" value="YTH_prot"/>
</dbReference>
<dbReference type="GO" id="GO:0005737">
    <property type="term" value="C:cytoplasm"/>
    <property type="evidence" value="ECO:0007669"/>
    <property type="project" value="TreeGrafter"/>
</dbReference>
<sequence>MSSQQGHSTSPPPPTASSAANSGVRRHHTISASSRNTRPTSKIAVSDVDDAQAEQNWNEDEVLDEDWVGGIGAVGEKSSSLHRQASLPTRYHRAFGGQAARQAPNASRTMNSLSAIAGHEGEEEEWEREMRNLQDDAEHLSVSDHGHHSVDQSSSSASPLSPHFAGGIPSVPSPPPASGAAGVRRHQSLNYPNAGGVRRLGTGLKRAGTLQAPPIKGAPQGAPYSGAQSPSPTNADEEFDDESARAEEEAAYFNSLAGPQGQSYGPTSPIGRSSPWSTPGADWRTNLGYGSNANIGGTVDDVTRALSTLELNQQYANANAGGYQDLRNGGASGKLQLITDIDERQRRSQAAIQSAAAYVPPIGHGAQRQPEDLYQQRERSMTTSTSSWDQKDRMVQGRTSNPNLQHLYNKEHNVPNVPPIPSQYLNNSTAPRMGSSTPSGAQAQQGGRQGSEQGSREGFAGSPIDVPTLIATKGYNPVEFDTKPYFARYFVIKSYTEDDVHKSLKYEIWSSTDPGNKRLDKAYKETAGRGPIYLFFSVNASGHFCGMAQMLTPVDYSKSSTVWASDKWKGVFHVKWIFVRDIPNATLRHIRLNNTQERKPVTNSRDTQELLPEAGQEMLRIFHTHPARTSLLQDFAFYELQAMQKAQATQVPGQQSQSSGASSPPPNQSGVHSPSGQGQGLSPTGSPGQHPFAMSNPAALAYAAQMGMPQMNMGMGMGGMNPMLQMQMNMGNAFANPHAIQSVMRHPSPGPMPVGQNYMNMGGMPGF</sequence>
<feature type="region of interest" description="Disordered" evidence="1">
    <location>
        <begin position="374"/>
        <end position="463"/>
    </location>
</feature>
<dbReference type="GO" id="GO:0061157">
    <property type="term" value="P:mRNA destabilization"/>
    <property type="evidence" value="ECO:0007669"/>
    <property type="project" value="TreeGrafter"/>
</dbReference>
<dbReference type="CDD" id="cd21134">
    <property type="entry name" value="YTH"/>
    <property type="match status" value="1"/>
</dbReference>
<feature type="region of interest" description="Disordered" evidence="1">
    <location>
        <begin position="648"/>
        <end position="693"/>
    </location>
</feature>
<feature type="compositionally biased region" description="Basic and acidic residues" evidence="1">
    <location>
        <begin position="128"/>
        <end position="150"/>
    </location>
</feature>
<feature type="compositionally biased region" description="Polar residues" evidence="1">
    <location>
        <begin position="671"/>
        <end position="687"/>
    </location>
</feature>
<keyword evidence="4" id="KW-1185">Reference proteome</keyword>
<protein>
    <recommendedName>
        <fullName evidence="2">YTH domain-containing protein</fullName>
    </recommendedName>
</protein>
<feature type="compositionally biased region" description="Low complexity" evidence="1">
    <location>
        <begin position="440"/>
        <end position="458"/>
    </location>
</feature>
<dbReference type="InterPro" id="IPR007275">
    <property type="entry name" value="YTH_domain"/>
</dbReference>
<dbReference type="Pfam" id="PF04146">
    <property type="entry name" value="YTH"/>
    <property type="match status" value="1"/>
</dbReference>
<name>A0A4R0RQA4_9APHY</name>
<evidence type="ECO:0000259" key="2">
    <source>
        <dbReference type="PROSITE" id="PS50882"/>
    </source>
</evidence>
<dbReference type="Gene3D" id="3.10.590.10">
    <property type="entry name" value="ph1033 like domains"/>
    <property type="match status" value="1"/>
</dbReference>
<gene>
    <name evidence="3" type="ORF">EIP91_000837</name>
</gene>
<feature type="compositionally biased region" description="Acidic residues" evidence="1">
    <location>
        <begin position="47"/>
        <end position="61"/>
    </location>
</feature>
<feature type="domain" description="YTH" evidence="2">
    <location>
        <begin position="487"/>
        <end position="622"/>
    </location>
</feature>
<dbReference type="Proteomes" id="UP000292702">
    <property type="component" value="Unassembled WGS sequence"/>
</dbReference>
<dbReference type="EMBL" id="RWJN01000012">
    <property type="protein sequence ID" value="TCD70931.1"/>
    <property type="molecule type" value="Genomic_DNA"/>
</dbReference>
<dbReference type="AlphaFoldDB" id="A0A4R0RQA4"/>
<feature type="region of interest" description="Disordered" evidence="1">
    <location>
        <begin position="209"/>
        <end position="277"/>
    </location>
</feature>
<feature type="compositionally biased region" description="Polar residues" evidence="1">
    <location>
        <begin position="423"/>
        <end position="439"/>
    </location>
</feature>
<feature type="region of interest" description="Disordered" evidence="1">
    <location>
        <begin position="1"/>
        <end position="61"/>
    </location>
</feature>
<reference evidence="3 4" key="1">
    <citation type="submission" date="2018-11" db="EMBL/GenBank/DDBJ databases">
        <title>Genome assembly of Steccherinum ochraceum LE-BIN_3174, the white-rot fungus of the Steccherinaceae family (The Residual Polyporoid clade, Polyporales, Basidiomycota).</title>
        <authorList>
            <person name="Fedorova T.V."/>
            <person name="Glazunova O.A."/>
            <person name="Landesman E.O."/>
            <person name="Moiseenko K.V."/>
            <person name="Psurtseva N.V."/>
            <person name="Savinova O.S."/>
            <person name="Shakhova N.V."/>
            <person name="Tyazhelova T.V."/>
            <person name="Vasina D.V."/>
        </authorList>
    </citation>
    <scope>NUCLEOTIDE SEQUENCE [LARGE SCALE GENOMIC DNA]</scope>
    <source>
        <strain evidence="3 4">LE-BIN_3174</strain>
    </source>
</reference>
<feature type="compositionally biased region" description="Polar residues" evidence="1">
    <location>
        <begin position="397"/>
        <end position="406"/>
    </location>
</feature>
<evidence type="ECO:0000313" key="3">
    <source>
        <dbReference type="EMBL" id="TCD70931.1"/>
    </source>
</evidence>
<feature type="compositionally biased region" description="Polar residues" evidence="1">
    <location>
        <begin position="30"/>
        <end position="40"/>
    </location>
</feature>
<proteinExistence type="predicted"/>
<feature type="region of interest" description="Disordered" evidence="1">
    <location>
        <begin position="118"/>
        <end position="183"/>
    </location>
</feature>
<dbReference type="GO" id="GO:1990247">
    <property type="term" value="F:N6-methyladenosine-containing RNA reader activity"/>
    <property type="evidence" value="ECO:0007669"/>
    <property type="project" value="TreeGrafter"/>
</dbReference>
<dbReference type="OrthoDB" id="306690at2759"/>
<dbReference type="GO" id="GO:0003729">
    <property type="term" value="F:mRNA binding"/>
    <property type="evidence" value="ECO:0007669"/>
    <property type="project" value="TreeGrafter"/>
</dbReference>
<organism evidence="3 4">
    <name type="scientific">Steccherinum ochraceum</name>
    <dbReference type="NCBI Taxonomy" id="92696"/>
    <lineage>
        <taxon>Eukaryota</taxon>
        <taxon>Fungi</taxon>
        <taxon>Dikarya</taxon>
        <taxon>Basidiomycota</taxon>
        <taxon>Agaricomycotina</taxon>
        <taxon>Agaricomycetes</taxon>
        <taxon>Polyporales</taxon>
        <taxon>Steccherinaceae</taxon>
        <taxon>Steccherinum</taxon>
    </lineage>
</organism>
<dbReference type="PROSITE" id="PS50882">
    <property type="entry name" value="YTH"/>
    <property type="match status" value="1"/>
</dbReference>
<dbReference type="PANTHER" id="PTHR12357">
    <property type="entry name" value="YTH YT521-B HOMOLOGY DOMAIN-CONTAINING"/>
    <property type="match status" value="1"/>
</dbReference>
<accession>A0A4R0RQA4</accession>
<dbReference type="STRING" id="92696.A0A4R0RQA4"/>